<dbReference type="HOGENOM" id="CLU_1479456_0_0_0"/>
<keyword evidence="3" id="KW-1185">Reference proteome</keyword>
<dbReference type="EMBL" id="CM001402">
    <property type="protein sequence ID" value="EHO42124.1"/>
    <property type="molecule type" value="Genomic_DNA"/>
</dbReference>
<evidence type="ECO:0000313" key="3">
    <source>
        <dbReference type="Proteomes" id="UP000004671"/>
    </source>
</evidence>
<dbReference type="EMBL" id="CP018099">
    <property type="protein sequence ID" value="APF18084.1"/>
    <property type="molecule type" value="Genomic_DNA"/>
</dbReference>
<dbReference type="OrthoDB" id="3078667at2"/>
<organism evidence="2 3">
    <name type="scientific">Caldithrix abyssi DSM 13497</name>
    <dbReference type="NCBI Taxonomy" id="880073"/>
    <lineage>
        <taxon>Bacteria</taxon>
        <taxon>Pseudomonadati</taxon>
        <taxon>Calditrichota</taxon>
        <taxon>Calditrichia</taxon>
        <taxon>Calditrichales</taxon>
        <taxon>Calditrichaceae</taxon>
        <taxon>Caldithrix</taxon>
    </lineage>
</organism>
<dbReference type="Proteomes" id="UP000183868">
    <property type="component" value="Chromosome"/>
</dbReference>
<dbReference type="AlphaFoldDB" id="H1XNF3"/>
<dbReference type="Proteomes" id="UP000004671">
    <property type="component" value="Chromosome"/>
</dbReference>
<dbReference type="KEGG" id="caby:Cabys_1335"/>
<dbReference type="RefSeq" id="WP_006929367.1">
    <property type="nucleotide sequence ID" value="NZ_CM001402.1"/>
</dbReference>
<sequence>MTESEFLKIIKEEIEKNLDSKKYKVKTNENLLYKVTVNENFQYEPSNPSTPRRGYYSFQTDILITQQTNDLPLVVIEIKYRGFTTHDILTYSTKAQKHKEVFPFIRYGLLVGGTEKITNKFFIHNVGFDFAFAQNEPKINSSGTELIEIIKCQIENAEMILDVFINKNQTKSFNTKVIIEKI</sequence>
<gene>
    <name evidence="1" type="ORF">Cabys_1335</name>
    <name evidence="2" type="ORF">Calab_2514</name>
</gene>
<reference evidence="2 3" key="1">
    <citation type="submission" date="2011-09" db="EMBL/GenBank/DDBJ databases">
        <title>The permanent draft genome of Caldithrix abyssi DSM 13497.</title>
        <authorList>
            <consortium name="US DOE Joint Genome Institute (JGI-PGF)"/>
            <person name="Lucas S."/>
            <person name="Han J."/>
            <person name="Lapidus A."/>
            <person name="Bruce D."/>
            <person name="Goodwin L."/>
            <person name="Pitluck S."/>
            <person name="Peters L."/>
            <person name="Kyrpides N."/>
            <person name="Mavromatis K."/>
            <person name="Ivanova N."/>
            <person name="Mikhailova N."/>
            <person name="Chertkov O."/>
            <person name="Detter J.C."/>
            <person name="Tapia R."/>
            <person name="Han C."/>
            <person name="Land M."/>
            <person name="Hauser L."/>
            <person name="Markowitz V."/>
            <person name="Cheng J.-F."/>
            <person name="Hugenholtz P."/>
            <person name="Woyke T."/>
            <person name="Wu D."/>
            <person name="Spring S."/>
            <person name="Brambilla E."/>
            <person name="Klenk H.-P."/>
            <person name="Eisen J.A."/>
        </authorList>
    </citation>
    <scope>NUCLEOTIDE SEQUENCE [LARGE SCALE GENOMIC DNA]</scope>
    <source>
        <strain evidence="2 3">DSM 13497</strain>
    </source>
</reference>
<protein>
    <submittedName>
        <fullName evidence="2">Uncharacterized protein</fullName>
    </submittedName>
</protein>
<dbReference type="eggNOG" id="ENOG5032RW0">
    <property type="taxonomic scope" value="Bacteria"/>
</dbReference>
<evidence type="ECO:0000313" key="2">
    <source>
        <dbReference type="EMBL" id="EHO42124.1"/>
    </source>
</evidence>
<accession>H1XNF3</accession>
<reference evidence="1 4" key="2">
    <citation type="submission" date="2016-11" db="EMBL/GenBank/DDBJ databases">
        <title>Genomic analysis of Caldithrix abyssi and proposal of a novel bacterial phylum Caldithrichaeota.</title>
        <authorList>
            <person name="Kublanov I."/>
            <person name="Sigalova O."/>
            <person name="Gavrilov S."/>
            <person name="Lebedinsky A."/>
            <person name="Ivanova N."/>
            <person name="Daum C."/>
            <person name="Reddy T."/>
            <person name="Klenk H.P."/>
            <person name="Goker M."/>
            <person name="Reva O."/>
            <person name="Miroshnichenko M."/>
            <person name="Kyprides N."/>
            <person name="Woyke T."/>
            <person name="Gelfand M."/>
        </authorList>
    </citation>
    <scope>NUCLEOTIDE SEQUENCE [LARGE SCALE GENOMIC DNA]</scope>
    <source>
        <strain evidence="1 4">LF13</strain>
    </source>
</reference>
<evidence type="ECO:0000313" key="1">
    <source>
        <dbReference type="EMBL" id="APF18084.1"/>
    </source>
</evidence>
<proteinExistence type="predicted"/>
<dbReference type="PaxDb" id="880073-Calab_2514"/>
<evidence type="ECO:0000313" key="4">
    <source>
        <dbReference type="Proteomes" id="UP000183868"/>
    </source>
</evidence>
<name>H1XNF3_CALAY</name>